<keyword evidence="6" id="KW-0624">Polysaccharide degradation</keyword>
<comment type="catalytic activity">
    <reaction evidence="1">
        <text>Random endo-hydrolysis of N-acetyl-beta-D-glucosaminide (1-&gt;4)-beta-linkages in chitin and chitodextrins.</text>
        <dbReference type="EC" id="3.2.1.14"/>
    </reaction>
</comment>
<keyword evidence="4" id="KW-0146">Chitin degradation</keyword>
<comment type="caution">
    <text evidence="11">The sequence shown here is derived from an EMBL/GenBank/DDBJ whole genome shotgun (WGS) entry which is preliminary data.</text>
</comment>
<evidence type="ECO:0000313" key="12">
    <source>
        <dbReference type="Proteomes" id="UP000487117"/>
    </source>
</evidence>
<dbReference type="Pfam" id="PF00704">
    <property type="entry name" value="Glyco_hydro_18"/>
    <property type="match status" value="1"/>
</dbReference>
<evidence type="ECO:0000259" key="10">
    <source>
        <dbReference type="PROSITE" id="PS51910"/>
    </source>
</evidence>
<dbReference type="SMART" id="SM00636">
    <property type="entry name" value="Glyco_18"/>
    <property type="match status" value="1"/>
</dbReference>
<dbReference type="InterPro" id="IPR029070">
    <property type="entry name" value="Chitinase_insertion_sf"/>
</dbReference>
<dbReference type="InterPro" id="IPR001223">
    <property type="entry name" value="Glyco_hydro18_cat"/>
</dbReference>
<dbReference type="CDD" id="cd06548">
    <property type="entry name" value="GH18_chitinase"/>
    <property type="match status" value="1"/>
</dbReference>
<dbReference type="InterPro" id="IPR050314">
    <property type="entry name" value="Glycosyl_Hydrlase_18"/>
</dbReference>
<dbReference type="InterPro" id="IPR011583">
    <property type="entry name" value="Chitinase_II/V-like_cat"/>
</dbReference>
<evidence type="ECO:0000256" key="3">
    <source>
        <dbReference type="ARBA" id="ARBA00022801"/>
    </source>
</evidence>
<feature type="signal peptide" evidence="9">
    <location>
        <begin position="1"/>
        <end position="19"/>
    </location>
</feature>
<name>A0A7V8FHI7_STEMA</name>
<evidence type="ECO:0000256" key="5">
    <source>
        <dbReference type="ARBA" id="ARBA00023295"/>
    </source>
</evidence>
<dbReference type="InterPro" id="IPR017853">
    <property type="entry name" value="GH"/>
</dbReference>
<dbReference type="PANTHER" id="PTHR11177">
    <property type="entry name" value="CHITINASE"/>
    <property type="match status" value="1"/>
</dbReference>
<dbReference type="Gene3D" id="3.20.20.80">
    <property type="entry name" value="Glycosidases"/>
    <property type="match status" value="1"/>
</dbReference>
<dbReference type="SUPFAM" id="SSF54556">
    <property type="entry name" value="Chitinase insertion domain"/>
    <property type="match status" value="1"/>
</dbReference>
<dbReference type="AlphaFoldDB" id="A0A7V8FHI7"/>
<dbReference type="GO" id="GO:0008061">
    <property type="term" value="F:chitin binding"/>
    <property type="evidence" value="ECO:0007669"/>
    <property type="project" value="InterPro"/>
</dbReference>
<evidence type="ECO:0000256" key="1">
    <source>
        <dbReference type="ARBA" id="ARBA00000822"/>
    </source>
</evidence>
<dbReference type="PROSITE" id="PS51910">
    <property type="entry name" value="GH18_2"/>
    <property type="match status" value="1"/>
</dbReference>
<dbReference type="Proteomes" id="UP000487117">
    <property type="component" value="Unassembled WGS sequence"/>
</dbReference>
<gene>
    <name evidence="11" type="primary">chiA1</name>
    <name evidence="11" type="ORF">GAK31_01322</name>
</gene>
<comment type="similarity">
    <text evidence="8">Belongs to the glycosyl hydrolase 18 family.</text>
</comment>
<sequence length="404" mass="43720">MLRQTAAVLAVLLSSTLFVAVPAAAHEPEAPASTTPPIFGAYYPGGSASRYPVSAIPADRLTHLFYAFSTIKDGRCVVGDEVPANFAALAELKRAHPHLRTLISIGGWNAGGFSDAALTAASRKRFVDSCMALFFERHAGSFDGVDLDWEFPVSGGPSEIAHRPQDRSNFTLLARAFRTALDAQGAKAGQPRLLTAALAAGRLQTDGPYDPAASYDLPALAAVFDFINLMSYDMGTGFSAVSTFNAPLHAVDADPLDPALKRWNNVAGAVQYYREHGVPADKLVLGVPFYGRGFKVTGDAPDGLYQPYSAPAEAGDWRTLKARYLGQPGWTQHWQAQAQSPWLYNAAEKVFISYEDPRSIALRSRFARSEGLRGLFMWELTGDDDQASLLRAMLSPYEDKLPGD</sequence>
<protein>
    <recommendedName>
        <fullName evidence="2">chitinase</fullName>
        <ecNumber evidence="2">3.2.1.14</ecNumber>
    </recommendedName>
</protein>
<dbReference type="PROSITE" id="PS01095">
    <property type="entry name" value="GH18_1"/>
    <property type="match status" value="1"/>
</dbReference>
<dbReference type="GO" id="GO:0008843">
    <property type="term" value="F:endochitinase activity"/>
    <property type="evidence" value="ECO:0007669"/>
    <property type="project" value="UniProtKB-EC"/>
</dbReference>
<dbReference type="EMBL" id="WNDS01000002">
    <property type="protein sequence ID" value="KAF1015842.1"/>
    <property type="molecule type" value="Genomic_DNA"/>
</dbReference>
<accession>A0A7V8FHI7</accession>
<keyword evidence="5 7" id="KW-0326">Glycosidase</keyword>
<evidence type="ECO:0000256" key="7">
    <source>
        <dbReference type="RuleBase" id="RU000489"/>
    </source>
</evidence>
<evidence type="ECO:0000256" key="9">
    <source>
        <dbReference type="SAM" id="SignalP"/>
    </source>
</evidence>
<evidence type="ECO:0000256" key="2">
    <source>
        <dbReference type="ARBA" id="ARBA00012729"/>
    </source>
</evidence>
<organism evidence="11 12">
    <name type="scientific">Stenotrophomonas maltophilia</name>
    <name type="common">Pseudomonas maltophilia</name>
    <name type="synonym">Xanthomonas maltophilia</name>
    <dbReference type="NCBI Taxonomy" id="40324"/>
    <lineage>
        <taxon>Bacteria</taxon>
        <taxon>Pseudomonadati</taxon>
        <taxon>Pseudomonadota</taxon>
        <taxon>Gammaproteobacteria</taxon>
        <taxon>Lysobacterales</taxon>
        <taxon>Lysobacteraceae</taxon>
        <taxon>Stenotrophomonas</taxon>
        <taxon>Stenotrophomonas maltophilia group</taxon>
    </lineage>
</organism>
<evidence type="ECO:0000313" key="11">
    <source>
        <dbReference type="EMBL" id="KAF1015842.1"/>
    </source>
</evidence>
<evidence type="ECO:0000256" key="8">
    <source>
        <dbReference type="RuleBase" id="RU004453"/>
    </source>
</evidence>
<proteinExistence type="inferred from homology"/>
<keyword evidence="3 7" id="KW-0378">Hydrolase</keyword>
<evidence type="ECO:0000256" key="4">
    <source>
        <dbReference type="ARBA" id="ARBA00023024"/>
    </source>
</evidence>
<reference evidence="12" key="1">
    <citation type="journal article" date="2020" name="MBio">
        <title>Horizontal gene transfer to a defensive symbiont with a reduced genome amongst a multipartite beetle microbiome.</title>
        <authorList>
            <person name="Waterworth S.C."/>
            <person name="Florez L.V."/>
            <person name="Rees E.R."/>
            <person name="Hertweck C."/>
            <person name="Kaltenpoth M."/>
            <person name="Kwan J.C."/>
        </authorList>
    </citation>
    <scope>NUCLEOTIDE SEQUENCE [LARGE SCALE GENOMIC DNA]</scope>
</reference>
<evidence type="ECO:0000256" key="6">
    <source>
        <dbReference type="ARBA" id="ARBA00023326"/>
    </source>
</evidence>
<dbReference type="EC" id="3.2.1.14" evidence="2"/>
<feature type="domain" description="GH18" evidence="10">
    <location>
        <begin position="37"/>
        <end position="400"/>
    </location>
</feature>
<dbReference type="PANTHER" id="PTHR11177:SF317">
    <property type="entry name" value="CHITINASE 12-RELATED"/>
    <property type="match status" value="1"/>
</dbReference>
<dbReference type="InterPro" id="IPR001579">
    <property type="entry name" value="Glyco_hydro_18_chit_AS"/>
</dbReference>
<feature type="chain" id="PRO_5031054177" description="chitinase" evidence="9">
    <location>
        <begin position="20"/>
        <end position="404"/>
    </location>
</feature>
<dbReference type="GO" id="GO:0006032">
    <property type="term" value="P:chitin catabolic process"/>
    <property type="evidence" value="ECO:0007669"/>
    <property type="project" value="UniProtKB-KW"/>
</dbReference>
<keyword evidence="9" id="KW-0732">Signal</keyword>
<dbReference type="SUPFAM" id="SSF51445">
    <property type="entry name" value="(Trans)glycosidases"/>
    <property type="match status" value="1"/>
</dbReference>
<keyword evidence="6" id="KW-0119">Carbohydrate metabolism</keyword>
<dbReference type="Gene3D" id="3.10.50.10">
    <property type="match status" value="1"/>
</dbReference>
<dbReference type="GO" id="GO:0000272">
    <property type="term" value="P:polysaccharide catabolic process"/>
    <property type="evidence" value="ECO:0007669"/>
    <property type="project" value="UniProtKB-KW"/>
</dbReference>